<dbReference type="AlphaFoldDB" id="A0A166CDJ2"/>
<feature type="compositionally biased region" description="Polar residues" evidence="1">
    <location>
        <begin position="80"/>
        <end position="92"/>
    </location>
</feature>
<organism evidence="2 3">
    <name type="scientific">Sistotremastrum suecicum HHB10207 ss-3</name>
    <dbReference type="NCBI Taxonomy" id="1314776"/>
    <lineage>
        <taxon>Eukaryota</taxon>
        <taxon>Fungi</taxon>
        <taxon>Dikarya</taxon>
        <taxon>Basidiomycota</taxon>
        <taxon>Agaricomycotina</taxon>
        <taxon>Agaricomycetes</taxon>
        <taxon>Sistotremastrales</taxon>
        <taxon>Sistotremastraceae</taxon>
        <taxon>Sistotremastrum</taxon>
    </lineage>
</organism>
<gene>
    <name evidence="2" type="ORF">SISSUDRAFT_1062961</name>
</gene>
<keyword evidence="3" id="KW-1185">Reference proteome</keyword>
<feature type="region of interest" description="Disordered" evidence="1">
    <location>
        <begin position="1"/>
        <end position="30"/>
    </location>
</feature>
<evidence type="ECO:0000313" key="2">
    <source>
        <dbReference type="EMBL" id="KZT37336.1"/>
    </source>
</evidence>
<dbReference type="Proteomes" id="UP000076798">
    <property type="component" value="Unassembled WGS sequence"/>
</dbReference>
<feature type="region of interest" description="Disordered" evidence="1">
    <location>
        <begin position="80"/>
        <end position="111"/>
    </location>
</feature>
<feature type="compositionally biased region" description="Polar residues" evidence="1">
    <location>
        <begin position="102"/>
        <end position="111"/>
    </location>
</feature>
<evidence type="ECO:0000256" key="1">
    <source>
        <dbReference type="SAM" id="MobiDB-lite"/>
    </source>
</evidence>
<evidence type="ECO:0000313" key="3">
    <source>
        <dbReference type="Proteomes" id="UP000076798"/>
    </source>
</evidence>
<feature type="compositionally biased region" description="Polar residues" evidence="1">
    <location>
        <begin position="1"/>
        <end position="11"/>
    </location>
</feature>
<proteinExistence type="predicted"/>
<dbReference type="EMBL" id="KV428086">
    <property type="protein sequence ID" value="KZT37336.1"/>
    <property type="molecule type" value="Genomic_DNA"/>
</dbReference>
<accession>A0A166CDJ2</accession>
<reference evidence="2 3" key="1">
    <citation type="journal article" date="2016" name="Mol. Biol. Evol.">
        <title>Comparative Genomics of Early-Diverging Mushroom-Forming Fungi Provides Insights into the Origins of Lignocellulose Decay Capabilities.</title>
        <authorList>
            <person name="Nagy L.G."/>
            <person name="Riley R."/>
            <person name="Tritt A."/>
            <person name="Adam C."/>
            <person name="Daum C."/>
            <person name="Floudas D."/>
            <person name="Sun H."/>
            <person name="Yadav J.S."/>
            <person name="Pangilinan J."/>
            <person name="Larsson K.H."/>
            <person name="Matsuura K."/>
            <person name="Barry K."/>
            <person name="Labutti K."/>
            <person name="Kuo R."/>
            <person name="Ohm R.A."/>
            <person name="Bhattacharya S.S."/>
            <person name="Shirouzu T."/>
            <person name="Yoshinaga Y."/>
            <person name="Martin F.M."/>
            <person name="Grigoriev I.V."/>
            <person name="Hibbett D.S."/>
        </authorList>
    </citation>
    <scope>NUCLEOTIDE SEQUENCE [LARGE SCALE GENOMIC DNA]</scope>
    <source>
        <strain evidence="2 3">HHB10207 ss-3</strain>
    </source>
</reference>
<name>A0A166CDJ2_9AGAM</name>
<sequence length="148" mass="16098">MTETLVSSPLTRSRAFPPSYGTPRPGSVNVNPYRPPSAEMHFHGMYGEYTPFQPQGRGMAVPEVPASVYLSPPFEPTGMASNFQSRPYQTSEGRNHTLYAGTGSTNTATPQRPISEAFSPAPSGWWRASLFIPEDGREEMSGQTGQGL</sequence>
<protein>
    <submittedName>
        <fullName evidence="2">Uncharacterized protein</fullName>
    </submittedName>
</protein>